<evidence type="ECO:0000313" key="6">
    <source>
        <dbReference type="EMBL" id="ORY09735.1"/>
    </source>
</evidence>
<feature type="region of interest" description="Disordered" evidence="4">
    <location>
        <begin position="1"/>
        <end position="35"/>
    </location>
</feature>
<dbReference type="GO" id="GO:0006405">
    <property type="term" value="P:RNA export from nucleus"/>
    <property type="evidence" value="ECO:0007669"/>
    <property type="project" value="TreeGrafter"/>
</dbReference>
<dbReference type="SUPFAM" id="SSF48371">
    <property type="entry name" value="ARM repeat"/>
    <property type="match status" value="1"/>
</dbReference>
<dbReference type="PANTHER" id="PTHR11223:SF3">
    <property type="entry name" value="EXPORTIN-5"/>
    <property type="match status" value="1"/>
</dbReference>
<keyword evidence="7" id="KW-1185">Reference proteome</keyword>
<protein>
    <submittedName>
        <fullName evidence="6">Armadillo-type protein</fullName>
    </submittedName>
</protein>
<dbReference type="EMBL" id="MCFA01000082">
    <property type="protein sequence ID" value="ORY09735.1"/>
    <property type="molecule type" value="Genomic_DNA"/>
</dbReference>
<dbReference type="GO" id="GO:0008033">
    <property type="term" value="P:tRNA processing"/>
    <property type="evidence" value="ECO:0007669"/>
    <property type="project" value="UniProtKB-KW"/>
</dbReference>
<evidence type="ECO:0000256" key="4">
    <source>
        <dbReference type="SAM" id="MobiDB-lite"/>
    </source>
</evidence>
<dbReference type="PROSITE" id="PS50166">
    <property type="entry name" value="IMPORTIN_B_NT"/>
    <property type="match status" value="1"/>
</dbReference>
<dbReference type="Gene3D" id="1.25.10.10">
    <property type="entry name" value="Leucine-rich Repeat Variant"/>
    <property type="match status" value="1"/>
</dbReference>
<dbReference type="InterPro" id="IPR016024">
    <property type="entry name" value="ARM-type_fold"/>
</dbReference>
<dbReference type="GO" id="GO:0031267">
    <property type="term" value="F:small GTPase binding"/>
    <property type="evidence" value="ECO:0007669"/>
    <property type="project" value="InterPro"/>
</dbReference>
<comment type="similarity">
    <text evidence="1">Belongs to the exportin family.</text>
</comment>
<evidence type="ECO:0000256" key="1">
    <source>
        <dbReference type="ARBA" id="ARBA00009466"/>
    </source>
</evidence>
<dbReference type="STRING" id="1231657.A0A1Y1ZIS8"/>
<evidence type="ECO:0000259" key="5">
    <source>
        <dbReference type="PROSITE" id="PS50166"/>
    </source>
</evidence>
<name>A0A1Y1ZIS8_9PLEO</name>
<dbReference type="AlphaFoldDB" id="A0A1Y1ZIS8"/>
<dbReference type="GO" id="GO:0005737">
    <property type="term" value="C:cytoplasm"/>
    <property type="evidence" value="ECO:0007669"/>
    <property type="project" value="TreeGrafter"/>
</dbReference>
<dbReference type="GO" id="GO:0042565">
    <property type="term" value="C:RNA nuclear export complex"/>
    <property type="evidence" value="ECO:0007669"/>
    <property type="project" value="TreeGrafter"/>
</dbReference>
<dbReference type="InterPro" id="IPR045065">
    <property type="entry name" value="XPO1/5"/>
</dbReference>
<evidence type="ECO:0000256" key="2">
    <source>
        <dbReference type="ARBA" id="ARBA00022694"/>
    </source>
</evidence>
<organism evidence="6 7">
    <name type="scientific">Clohesyomyces aquaticus</name>
    <dbReference type="NCBI Taxonomy" id="1231657"/>
    <lineage>
        <taxon>Eukaryota</taxon>
        <taxon>Fungi</taxon>
        <taxon>Dikarya</taxon>
        <taxon>Ascomycota</taxon>
        <taxon>Pezizomycotina</taxon>
        <taxon>Dothideomycetes</taxon>
        <taxon>Pleosporomycetidae</taxon>
        <taxon>Pleosporales</taxon>
        <taxon>Lindgomycetaceae</taxon>
        <taxon>Clohesyomyces</taxon>
    </lineage>
</organism>
<dbReference type="InterPro" id="IPR013598">
    <property type="entry name" value="Exportin-1/Importin-b-like"/>
</dbReference>
<keyword evidence="2" id="KW-0819">tRNA processing</keyword>
<dbReference type="Pfam" id="PF03810">
    <property type="entry name" value="IBN_N"/>
    <property type="match status" value="1"/>
</dbReference>
<dbReference type="InterPro" id="IPR045478">
    <property type="entry name" value="Exportin-5_C"/>
</dbReference>
<dbReference type="InterPro" id="IPR011989">
    <property type="entry name" value="ARM-like"/>
</dbReference>
<evidence type="ECO:0000256" key="3">
    <source>
        <dbReference type="ARBA" id="ARBA00025147"/>
    </source>
</evidence>
<dbReference type="Pfam" id="PF19273">
    <property type="entry name" value="Exportin-5"/>
    <property type="match status" value="1"/>
</dbReference>
<dbReference type="GO" id="GO:0006611">
    <property type="term" value="P:protein export from nucleus"/>
    <property type="evidence" value="ECO:0007669"/>
    <property type="project" value="InterPro"/>
</dbReference>
<dbReference type="GO" id="GO:0005634">
    <property type="term" value="C:nucleus"/>
    <property type="evidence" value="ECO:0007669"/>
    <property type="project" value="TreeGrafter"/>
</dbReference>
<sequence length="1240" mass="140284">MMDSGAIKPPPNSLSNGGSSPDGHATPNHGGGDKDLSQVLQALQAIYDPASNNTTRRRASEYLEEAKRHPEAPSLGHTLALDKAQPAQLRHYGLSMLEHSIKYSWEDYTAAQGEAVRNYVVELAQNVTEQDPVYLRNKIAQLWTEIAKRSWAAEWMNMDQQLVGLWRTSLHHQGVVLYVLETLSEEVFNREDTTAGLRGSELGRACVEIFTPAAVLTDELPSRDTNLEVRYGDEGWLKRLCVNLDWCLAQDYQNDERVRLCAVKTMSTLRAAMTWVMPKAIVAVQLIEHVCKALAVPVVPLQQASVGVLQAIYSRHHLHDEEFVELVCPMFTPGTVTLLREVYGWTLADMNVHDLNDEKYVLCKKLSELASSLGNYIEQKPTLVPEGSDLPGIFGLLFDILRNPSLVVSIPILHCWTKLLRSRIVRDSDVVTQMIGGLLATCCERLIRYESFPEDSQDPTYLFLLEDIDTVPERHAFIGNYRRFCADIIEVLVRRTPVEAMEHILGQATTMFQNLYRDRPAFTPSTFDKNSIPVLLVDAQATVIDAGLKGYLKWLSHHGEDPQEDERKRNVLEDSFEQWSSQLLQARFEDPEIEKKVIQLMSTFSTKALPNRPAFALNFLEYMLNTHVPEDPAFPAYSESAKDVERLCSLEMQKLAMMFPDTFMAVFEDLERKVNEVISSQKADDRQRMAFSAFLFIIIHRNTTLDNAVREQRLEGILGQVKDAWQNEDFTKSLSTFQSFCGVLEMDRLPEFLSTHNFQNVQDWSEQPLDEEGQAMQKAIMDRSQLLPLRLTKTLLAASIEKLRDGSAAYETAAVLWADAIPIILPNILQLISHAQAFYNIDTNWSHLPPELQQVVRKVLTDRFWQAGISTESRDDFFSRVSGSKSTYEGFASTVRGTVRQIRESSYYIIYSLTRFRDFFYGIRDLPEPLSQALFGNAHALSAHHVSVMLSVSTHLIEGCPPALRKDFLPPMIQGLFRELDRKISSEWEILGQQIQESGENDNLTDEMKNESILRQLTYSSAALVSVLLDFSKTEPPAADGSPSQDEPMWKFILTNGTVLEPLLLFCNSAIRFRDTRSAVVILRVLRQLIPRFRSRSGVRDFYCNNILKNAITSLHEPYFVDCQKELASLIAAIIHLDEDIPRSILLSLPGMGDVYRVDRQLAKLRGANRSDDRLQRSIVLNLLSSVRGVSIHEQGKIERKTPKKKTAFEQQYMSVDQPATIVRGTSPGLAGVADMFGDA</sequence>
<dbReference type="Pfam" id="PF08389">
    <property type="entry name" value="Xpo1"/>
    <property type="match status" value="1"/>
</dbReference>
<dbReference type="OrthoDB" id="2215036at2759"/>
<dbReference type="GO" id="GO:0003723">
    <property type="term" value="F:RNA binding"/>
    <property type="evidence" value="ECO:0007669"/>
    <property type="project" value="TreeGrafter"/>
</dbReference>
<feature type="domain" description="Importin N-terminal" evidence="5">
    <location>
        <begin position="59"/>
        <end position="126"/>
    </location>
</feature>
<evidence type="ECO:0000313" key="7">
    <source>
        <dbReference type="Proteomes" id="UP000193144"/>
    </source>
</evidence>
<dbReference type="Proteomes" id="UP000193144">
    <property type="component" value="Unassembled WGS sequence"/>
</dbReference>
<comment type="function">
    <text evidence="3">tRNA nucleus export receptor which facilitates tRNA translocation across the nuclear pore complex. Involved in pre-tRNA splicing, probably by affecting the interaction of pre-tRNA with splicing endonuclease.</text>
</comment>
<comment type="caution">
    <text evidence="6">The sequence shown here is derived from an EMBL/GenBank/DDBJ whole genome shotgun (WGS) entry which is preliminary data.</text>
</comment>
<dbReference type="InterPro" id="IPR001494">
    <property type="entry name" value="Importin-beta_N"/>
</dbReference>
<gene>
    <name evidence="6" type="ORF">BCR34DRAFT_589073</name>
</gene>
<accession>A0A1Y1ZIS8</accession>
<dbReference type="PANTHER" id="PTHR11223">
    <property type="entry name" value="EXPORTIN 1/5"/>
    <property type="match status" value="1"/>
</dbReference>
<reference evidence="6 7" key="1">
    <citation type="submission" date="2016-07" db="EMBL/GenBank/DDBJ databases">
        <title>Pervasive Adenine N6-methylation of Active Genes in Fungi.</title>
        <authorList>
            <consortium name="DOE Joint Genome Institute"/>
            <person name="Mondo S.J."/>
            <person name="Dannebaum R.O."/>
            <person name="Kuo R.C."/>
            <person name="Labutti K."/>
            <person name="Haridas S."/>
            <person name="Kuo A."/>
            <person name="Salamov A."/>
            <person name="Ahrendt S.R."/>
            <person name="Lipzen A."/>
            <person name="Sullivan W."/>
            <person name="Andreopoulos W.B."/>
            <person name="Clum A."/>
            <person name="Lindquist E."/>
            <person name="Daum C."/>
            <person name="Ramamoorthy G.K."/>
            <person name="Gryganskyi A."/>
            <person name="Culley D."/>
            <person name="Magnuson J.K."/>
            <person name="James T.Y."/>
            <person name="O'Malley M.A."/>
            <person name="Stajich J.E."/>
            <person name="Spatafora J.W."/>
            <person name="Visel A."/>
            <person name="Grigoriev I.V."/>
        </authorList>
    </citation>
    <scope>NUCLEOTIDE SEQUENCE [LARGE SCALE GENOMIC DNA]</scope>
    <source>
        <strain evidence="6 7">CBS 115471</strain>
    </source>
</reference>
<dbReference type="GO" id="GO:0005049">
    <property type="term" value="F:nuclear export signal receptor activity"/>
    <property type="evidence" value="ECO:0007669"/>
    <property type="project" value="InterPro"/>
</dbReference>
<dbReference type="SMART" id="SM00913">
    <property type="entry name" value="IBN_N"/>
    <property type="match status" value="1"/>
</dbReference>
<proteinExistence type="inferred from homology"/>